<evidence type="ECO:0000313" key="7">
    <source>
        <dbReference type="EMBL" id="GFH56457.1"/>
    </source>
</evidence>
<dbReference type="GO" id="GO:0016020">
    <property type="term" value="C:membrane"/>
    <property type="evidence" value="ECO:0007669"/>
    <property type="project" value="UniProtKB-SubCell"/>
</dbReference>
<dbReference type="Proteomes" id="UP001054902">
    <property type="component" value="Unassembled WGS sequence"/>
</dbReference>
<gene>
    <name evidence="7" type="ORF">CTEN210_12933</name>
</gene>
<evidence type="ECO:0000259" key="6">
    <source>
        <dbReference type="Pfam" id="PF13521"/>
    </source>
</evidence>
<keyword evidence="7" id="KW-0808">Transferase</keyword>
<reference evidence="7 8" key="1">
    <citation type="journal article" date="2021" name="Sci. Rep.">
        <title>The genome of the diatom Chaetoceros tenuissimus carries an ancient integrated fragment of an extant virus.</title>
        <authorList>
            <person name="Hongo Y."/>
            <person name="Kimura K."/>
            <person name="Takaki Y."/>
            <person name="Yoshida Y."/>
            <person name="Baba S."/>
            <person name="Kobayashi G."/>
            <person name="Nagasaki K."/>
            <person name="Hano T."/>
            <person name="Tomaru Y."/>
        </authorList>
    </citation>
    <scope>NUCLEOTIDE SEQUENCE [LARGE SCALE GENOMIC DNA]</scope>
    <source>
        <strain evidence="7 8">NIES-3715</strain>
    </source>
</reference>
<keyword evidence="4 5" id="KW-0472">Membrane</keyword>
<name>A0AAD3D241_9STRA</name>
<dbReference type="Gene3D" id="3.40.50.300">
    <property type="entry name" value="P-loop containing nucleotide triphosphate hydrolases"/>
    <property type="match status" value="1"/>
</dbReference>
<evidence type="ECO:0000256" key="3">
    <source>
        <dbReference type="ARBA" id="ARBA00022989"/>
    </source>
</evidence>
<dbReference type="InterPro" id="IPR014729">
    <property type="entry name" value="Rossmann-like_a/b/a_fold"/>
</dbReference>
<feature type="transmembrane region" description="Helical" evidence="5">
    <location>
        <begin position="97"/>
        <end position="121"/>
    </location>
</feature>
<evidence type="ECO:0000256" key="4">
    <source>
        <dbReference type="ARBA" id="ARBA00023136"/>
    </source>
</evidence>
<comment type="caution">
    <text evidence="7">The sequence shown here is derived from an EMBL/GenBank/DDBJ whole genome shotgun (WGS) entry which is preliminary data.</text>
</comment>
<keyword evidence="2 5" id="KW-0812">Transmembrane</keyword>
<feature type="transmembrane region" description="Helical" evidence="5">
    <location>
        <begin position="21"/>
        <end position="43"/>
    </location>
</feature>
<dbReference type="PANTHER" id="PTHR37512:SF1">
    <property type="entry name" value="NADR_TTD14 AAA DOMAIN-CONTAINING PROTEIN"/>
    <property type="match status" value="1"/>
</dbReference>
<evidence type="ECO:0000313" key="8">
    <source>
        <dbReference type="Proteomes" id="UP001054902"/>
    </source>
</evidence>
<feature type="domain" description="NadR/Ttd14 AAA" evidence="6">
    <location>
        <begin position="460"/>
        <end position="620"/>
    </location>
</feature>
<dbReference type="NCBIfam" id="TIGR00125">
    <property type="entry name" value="cyt_tran_rel"/>
    <property type="match status" value="1"/>
</dbReference>
<feature type="transmembrane region" description="Helical" evidence="5">
    <location>
        <begin position="257"/>
        <end position="275"/>
    </location>
</feature>
<dbReference type="Gene3D" id="3.40.50.620">
    <property type="entry name" value="HUPs"/>
    <property type="match status" value="1"/>
</dbReference>
<feature type="transmembrane region" description="Helical" evidence="5">
    <location>
        <begin position="127"/>
        <end position="146"/>
    </location>
</feature>
<dbReference type="GO" id="GO:0016301">
    <property type="term" value="F:kinase activity"/>
    <property type="evidence" value="ECO:0007669"/>
    <property type="project" value="UniProtKB-KW"/>
</dbReference>
<dbReference type="InterPro" id="IPR038727">
    <property type="entry name" value="NadR/Ttd14_AAA_dom"/>
</dbReference>
<dbReference type="Pfam" id="PF13521">
    <property type="entry name" value="AAA_28"/>
    <property type="match status" value="1"/>
</dbReference>
<sequence length="648" mass="73494">MADHVEGSNATSMKDRISKGVLTLLKFFRSIPSAFIASFRAIPADLIVLNLYQRIFVTIFGIVMVVFSIVDFSYFLNDSLPSPIKWINDRDVWEMETWRLVLMTFSGISSFSGAVCVFLAALGRHSAWSWGFINTVFYGMFAFAYGYAGDAQLYYFYFLPLQFVGMVAWEKRLDEEGTAFRSPNMSFKNWLFALVVSGVVFVIFFYEIPAFSKAFVGYYIFEGADGKVTTPWVLDALSNAFNAGGQILMIQRQWEQWLFWIAVNVIQLAMFSGVAGFGVDFNILCMFSFFLMNSLYGLLSWYRRPVKHAIYDLGVVVGKFYPPHKGHEYLVNEGIRQCKRFVVIVCVRPEEKPNKERVEWLQQNCPGAEVVVFDQPDGMDPDDSVLWANTTLKILGQKPDASFSSESYGEPFSKALGSIDVRVDQARAKVSISGTAVRNNPFENWDYLSPNVRQYYSNLIVLVGAESTGKTTLSNSLVKHFEKYSPQLVEEHGRVVSERKKDPYQDWSNDDFMEIAKVQTANEMEAMKQSYLVISDTDTRATAEWQEYLMGETSADIEELASKSPVPDLFLFCPIEGVPFIQDGTRKDGEHRSRMEQQLKERCIKTGAKIIYLSGNWDERKEVAIEAVTGILSDSNNPNSPLGNSYNV</sequence>
<feature type="transmembrane region" description="Helical" evidence="5">
    <location>
        <begin position="189"/>
        <end position="206"/>
    </location>
</feature>
<proteinExistence type="predicted"/>
<evidence type="ECO:0000256" key="2">
    <source>
        <dbReference type="ARBA" id="ARBA00022692"/>
    </source>
</evidence>
<dbReference type="EMBL" id="BLLK01000052">
    <property type="protein sequence ID" value="GFH56457.1"/>
    <property type="molecule type" value="Genomic_DNA"/>
</dbReference>
<dbReference type="AlphaFoldDB" id="A0AAD3D241"/>
<dbReference type="InterPro" id="IPR052735">
    <property type="entry name" value="NAD_biosynth-regulator"/>
</dbReference>
<keyword evidence="8" id="KW-1185">Reference proteome</keyword>
<dbReference type="NCBIfam" id="TIGR01528">
    <property type="entry name" value="NMN_trans_PnuC"/>
    <property type="match status" value="1"/>
</dbReference>
<keyword evidence="7" id="KW-0418">Kinase</keyword>
<dbReference type="InterPro" id="IPR027417">
    <property type="entry name" value="P-loop_NTPase"/>
</dbReference>
<dbReference type="SUPFAM" id="SSF52540">
    <property type="entry name" value="P-loop containing nucleoside triphosphate hydrolases"/>
    <property type="match status" value="1"/>
</dbReference>
<feature type="transmembrane region" description="Helical" evidence="5">
    <location>
        <begin position="55"/>
        <end position="76"/>
    </location>
</feature>
<dbReference type="InterPro" id="IPR004821">
    <property type="entry name" value="Cyt_trans-like"/>
</dbReference>
<dbReference type="GO" id="GO:0034257">
    <property type="term" value="F:nicotinamide riboside transmembrane transporter activity"/>
    <property type="evidence" value="ECO:0007669"/>
    <property type="project" value="InterPro"/>
</dbReference>
<dbReference type="SUPFAM" id="SSF52374">
    <property type="entry name" value="Nucleotidylyl transferase"/>
    <property type="match status" value="1"/>
</dbReference>
<evidence type="ECO:0000256" key="1">
    <source>
        <dbReference type="ARBA" id="ARBA00004141"/>
    </source>
</evidence>
<accession>A0AAD3D241</accession>
<protein>
    <submittedName>
        <fullName evidence="7">Histidine kinase</fullName>
    </submittedName>
</protein>
<evidence type="ECO:0000256" key="5">
    <source>
        <dbReference type="SAM" id="Phobius"/>
    </source>
</evidence>
<comment type="subcellular location">
    <subcellularLocation>
        <location evidence="1">Membrane</location>
        <topology evidence="1">Multi-pass membrane protein</topology>
    </subcellularLocation>
</comment>
<dbReference type="Pfam" id="PF04973">
    <property type="entry name" value="NMN_transporter"/>
    <property type="match status" value="1"/>
</dbReference>
<dbReference type="PANTHER" id="PTHR37512">
    <property type="entry name" value="TRIFUNCTIONAL NAD BIOSYNTHESIS/REGULATOR PROTEIN NADR"/>
    <property type="match status" value="1"/>
</dbReference>
<keyword evidence="3 5" id="KW-1133">Transmembrane helix</keyword>
<dbReference type="InterPro" id="IPR006419">
    <property type="entry name" value="NMN_transpt_PnuC"/>
</dbReference>
<organism evidence="7 8">
    <name type="scientific">Chaetoceros tenuissimus</name>
    <dbReference type="NCBI Taxonomy" id="426638"/>
    <lineage>
        <taxon>Eukaryota</taxon>
        <taxon>Sar</taxon>
        <taxon>Stramenopiles</taxon>
        <taxon>Ochrophyta</taxon>
        <taxon>Bacillariophyta</taxon>
        <taxon>Coscinodiscophyceae</taxon>
        <taxon>Chaetocerotophycidae</taxon>
        <taxon>Chaetocerotales</taxon>
        <taxon>Chaetocerotaceae</taxon>
        <taxon>Chaetoceros</taxon>
    </lineage>
</organism>